<name>A0A9Q5GMP6_CLOBE</name>
<evidence type="ECO:0000313" key="2">
    <source>
        <dbReference type="Proteomes" id="UP000821656"/>
    </source>
</evidence>
<dbReference type="SUPFAM" id="SSF55469">
    <property type="entry name" value="FMN-dependent nitroreductase-like"/>
    <property type="match status" value="1"/>
</dbReference>
<dbReference type="Proteomes" id="UP000821656">
    <property type="component" value="Unassembled WGS sequence"/>
</dbReference>
<accession>A0A9Q5GMP6</accession>
<comment type="caution">
    <text evidence="1">The sequence shown here is derived from an EMBL/GenBank/DDBJ whole genome shotgun (WGS) entry which is preliminary data.</text>
</comment>
<dbReference type="InterPro" id="IPR000415">
    <property type="entry name" value="Nitroreductase-like"/>
</dbReference>
<dbReference type="AlphaFoldDB" id="A0A9Q5GMP6"/>
<protein>
    <submittedName>
        <fullName evidence="1">Nitroreductase</fullName>
    </submittedName>
</protein>
<dbReference type="GO" id="GO:0016491">
    <property type="term" value="F:oxidoreductase activity"/>
    <property type="evidence" value="ECO:0007669"/>
    <property type="project" value="InterPro"/>
</dbReference>
<dbReference type="Gene3D" id="3.40.109.10">
    <property type="entry name" value="NADH Oxidase"/>
    <property type="match status" value="1"/>
</dbReference>
<evidence type="ECO:0000313" key="1">
    <source>
        <dbReference type="EMBL" id="NRV11362.1"/>
    </source>
</evidence>
<reference evidence="1" key="1">
    <citation type="submission" date="2020-05" db="EMBL/GenBank/DDBJ databases">
        <title>Genomic insights into acetone-butanol-ethanol (ABE) fermentation by sequencing solventogenic clostridia strains.</title>
        <authorList>
            <person name="Brown S."/>
        </authorList>
    </citation>
    <scope>NUCLEOTIDE SEQUENCE</scope>
    <source>
        <strain evidence="1">DJ126</strain>
    </source>
</reference>
<dbReference type="EMBL" id="JABSXK010000001">
    <property type="protein sequence ID" value="NRV11362.1"/>
    <property type="molecule type" value="Genomic_DNA"/>
</dbReference>
<sequence length="47" mass="5194">MPNSINGQQTSVIVIRDKEKKAKLAELVGNQEYVTKAPFFSICNGLL</sequence>
<organism evidence="1 2">
    <name type="scientific">Clostridium beijerinckii</name>
    <name type="common">Clostridium MP</name>
    <dbReference type="NCBI Taxonomy" id="1520"/>
    <lineage>
        <taxon>Bacteria</taxon>
        <taxon>Bacillati</taxon>
        <taxon>Bacillota</taxon>
        <taxon>Clostridia</taxon>
        <taxon>Eubacteriales</taxon>
        <taxon>Clostridiaceae</taxon>
        <taxon>Clostridium</taxon>
    </lineage>
</organism>
<proteinExistence type="predicted"/>
<gene>
    <name evidence="1" type="ORF">DFH45_004325</name>
</gene>